<evidence type="ECO:0008006" key="3">
    <source>
        <dbReference type="Google" id="ProtNLM"/>
    </source>
</evidence>
<reference evidence="2" key="1">
    <citation type="journal article" date="2019" name="Int. J. Syst. Evol. Microbiol.">
        <title>The Global Catalogue of Microorganisms (GCM) 10K type strain sequencing project: providing services to taxonomists for standard genome sequencing and annotation.</title>
        <authorList>
            <consortium name="The Broad Institute Genomics Platform"/>
            <consortium name="The Broad Institute Genome Sequencing Center for Infectious Disease"/>
            <person name="Wu L."/>
            <person name="Ma J."/>
        </authorList>
    </citation>
    <scope>NUCLEOTIDE SEQUENCE [LARGE SCALE GENOMIC DNA]</scope>
    <source>
        <strain evidence="2">JCM 18283</strain>
    </source>
</reference>
<comment type="caution">
    <text evidence="1">The sequence shown here is derived from an EMBL/GenBank/DDBJ whole genome shotgun (WGS) entry which is preliminary data.</text>
</comment>
<dbReference type="CDD" id="cd24013">
    <property type="entry name" value="ASKHA_ATPase_BT3980-like"/>
    <property type="match status" value="1"/>
</dbReference>
<dbReference type="Pfam" id="PF12864">
    <property type="entry name" value="DUF3822"/>
    <property type="match status" value="1"/>
</dbReference>
<sequence length="267" mass="29321">MNEPTFNYHDQAFGLDAAADYTLLVQLHSNSFTYAVTAGNNLLVCESGHPLEELSTPEELADLFEADYKQLVIGLPATGFTLLPNAVYNEADITGYGRLLNVQSSDKLFVQQLDSENMVIYKVPVKHADLAEQRFGLENTVFNAKGCVNAIGANHPADDTLYLNLLDGRIDLLYFRYGKIRYYNSFECATADDVLYFSALAAKAINMEPADLHLSISGAIESDDELLSKAAAFFKAAELNTLSLFALPREIEAQQILSLTALSLCAL</sequence>
<dbReference type="Gene3D" id="3.30.420.250">
    <property type="match status" value="1"/>
</dbReference>
<evidence type="ECO:0000313" key="2">
    <source>
        <dbReference type="Proteomes" id="UP001501436"/>
    </source>
</evidence>
<dbReference type="RefSeq" id="WP_345331205.1">
    <property type="nucleotide sequence ID" value="NZ_BAABJI010000002.1"/>
</dbReference>
<accession>A0ABP9FV55</accession>
<gene>
    <name evidence="1" type="ORF">GCM10023313_21560</name>
</gene>
<keyword evidence="2" id="KW-1185">Reference proteome</keyword>
<evidence type="ECO:0000313" key="1">
    <source>
        <dbReference type="EMBL" id="GAA4917614.1"/>
    </source>
</evidence>
<proteinExistence type="predicted"/>
<organism evidence="1 2">
    <name type="scientific">Mucilaginibacter defluvii</name>
    <dbReference type="NCBI Taxonomy" id="1196019"/>
    <lineage>
        <taxon>Bacteria</taxon>
        <taxon>Pseudomonadati</taxon>
        <taxon>Bacteroidota</taxon>
        <taxon>Sphingobacteriia</taxon>
        <taxon>Sphingobacteriales</taxon>
        <taxon>Sphingobacteriaceae</taxon>
        <taxon>Mucilaginibacter</taxon>
    </lineage>
</organism>
<name>A0ABP9FV55_9SPHI</name>
<dbReference type="InterPro" id="IPR024213">
    <property type="entry name" value="DUF3822"/>
</dbReference>
<dbReference type="Gene3D" id="3.30.420.260">
    <property type="match status" value="1"/>
</dbReference>
<protein>
    <recommendedName>
        <fullName evidence="3">DUF3822 family protein</fullName>
    </recommendedName>
</protein>
<dbReference type="EMBL" id="BAABJI010000002">
    <property type="protein sequence ID" value="GAA4917614.1"/>
    <property type="molecule type" value="Genomic_DNA"/>
</dbReference>
<dbReference type="Proteomes" id="UP001501436">
    <property type="component" value="Unassembled WGS sequence"/>
</dbReference>